<accession>A0A1G5BZP5</accession>
<sequence length="148" mass="17416">MKGIIAQSGLQFSIDIVFKVKLESNEYRWFQRLFGNLVNYNNEVTEKGIIISFILNINEEISRMGRFKDVPSKTEVKRYMPLIMASDTYLKSDIEFIKNVNYYYIEKEQAKGRKLPKETVILYEKVKKSIEEADIKINNLVLSKHKKP</sequence>
<gene>
    <name evidence="1" type="ORF">SAMN03080606_00573</name>
</gene>
<evidence type="ECO:0000313" key="1">
    <source>
        <dbReference type="EMBL" id="SCX95603.1"/>
    </source>
</evidence>
<protein>
    <submittedName>
        <fullName evidence="1">Uncharacterized protein</fullName>
    </submittedName>
</protein>
<dbReference type="RefSeq" id="WP_091539739.1">
    <property type="nucleotide sequence ID" value="NZ_FMUS01000002.1"/>
</dbReference>
<dbReference type="OrthoDB" id="1953811at2"/>
<dbReference type="EMBL" id="FMUS01000002">
    <property type="protein sequence ID" value="SCX95603.1"/>
    <property type="molecule type" value="Genomic_DNA"/>
</dbReference>
<evidence type="ECO:0000313" key="2">
    <source>
        <dbReference type="Proteomes" id="UP000198636"/>
    </source>
</evidence>
<organism evidence="1 2">
    <name type="scientific">Alkaliphilus peptidifermentans DSM 18978</name>
    <dbReference type="NCBI Taxonomy" id="1120976"/>
    <lineage>
        <taxon>Bacteria</taxon>
        <taxon>Bacillati</taxon>
        <taxon>Bacillota</taxon>
        <taxon>Clostridia</taxon>
        <taxon>Peptostreptococcales</taxon>
        <taxon>Natronincolaceae</taxon>
        <taxon>Alkaliphilus</taxon>
    </lineage>
</organism>
<dbReference type="Proteomes" id="UP000198636">
    <property type="component" value="Unassembled WGS sequence"/>
</dbReference>
<dbReference type="AlphaFoldDB" id="A0A1G5BZP5"/>
<name>A0A1G5BZP5_9FIRM</name>
<keyword evidence="2" id="KW-1185">Reference proteome</keyword>
<proteinExistence type="predicted"/>
<reference evidence="1 2" key="1">
    <citation type="submission" date="2016-10" db="EMBL/GenBank/DDBJ databases">
        <authorList>
            <person name="de Groot N.N."/>
        </authorList>
    </citation>
    <scope>NUCLEOTIDE SEQUENCE [LARGE SCALE GENOMIC DNA]</scope>
    <source>
        <strain evidence="1 2">DSM 18978</strain>
    </source>
</reference>
<dbReference type="STRING" id="1120976.SAMN03080606_00573"/>